<feature type="non-terminal residue" evidence="17">
    <location>
        <position position="1"/>
    </location>
</feature>
<dbReference type="InterPro" id="IPR036691">
    <property type="entry name" value="Endo/exonu/phosph_ase_sf"/>
</dbReference>
<dbReference type="GO" id="GO:0046872">
    <property type="term" value="F:metal ion binding"/>
    <property type="evidence" value="ECO:0007669"/>
    <property type="project" value="UniProtKB-KW"/>
</dbReference>
<dbReference type="GO" id="GO:0016020">
    <property type="term" value="C:membrane"/>
    <property type="evidence" value="ECO:0007669"/>
    <property type="project" value="UniProtKB-SubCell"/>
</dbReference>
<feature type="domain" description="Endonuclease/exonuclease/phosphatase" evidence="16">
    <location>
        <begin position="2"/>
        <end position="223"/>
    </location>
</feature>
<evidence type="ECO:0000256" key="2">
    <source>
        <dbReference type="ARBA" id="ARBA00004760"/>
    </source>
</evidence>
<comment type="pathway">
    <text evidence="2">Lipid metabolism; sphingolipid metabolism.</text>
</comment>
<evidence type="ECO:0000313" key="18">
    <source>
        <dbReference type="Proteomes" id="UP000886611"/>
    </source>
</evidence>
<evidence type="ECO:0000313" key="17">
    <source>
        <dbReference type="EMBL" id="KAG2468016.1"/>
    </source>
</evidence>
<dbReference type="PANTHER" id="PTHR16320:SF24">
    <property type="entry name" value="PHOSPHODIESTERASE, PUTATIVE-RELATED"/>
    <property type="match status" value="1"/>
</dbReference>
<evidence type="ECO:0000256" key="10">
    <source>
        <dbReference type="ARBA" id="ARBA00022919"/>
    </source>
</evidence>
<keyword evidence="13 15" id="KW-0472">Membrane</keyword>
<evidence type="ECO:0000256" key="4">
    <source>
        <dbReference type="ARBA" id="ARBA00006335"/>
    </source>
</evidence>
<keyword evidence="11 15" id="KW-1133">Transmembrane helix</keyword>
<dbReference type="AlphaFoldDB" id="A0A8X8BVS7"/>
<keyword evidence="18" id="KW-1185">Reference proteome</keyword>
<dbReference type="Gene3D" id="3.60.10.10">
    <property type="entry name" value="Endonuclease/exonuclease/phosphatase"/>
    <property type="match status" value="1"/>
</dbReference>
<evidence type="ECO:0000259" key="16">
    <source>
        <dbReference type="Pfam" id="PF03372"/>
    </source>
</evidence>
<dbReference type="EMBL" id="JAATIS010000485">
    <property type="protein sequence ID" value="KAG2468016.1"/>
    <property type="molecule type" value="Genomic_DNA"/>
</dbReference>
<keyword evidence="9" id="KW-0460">Magnesium</keyword>
<reference evidence="17 18" key="1">
    <citation type="journal article" date="2021" name="Cell">
        <title>Tracing the genetic footprints of vertebrate landing in non-teleost ray-finned fishes.</title>
        <authorList>
            <person name="Bi X."/>
            <person name="Wang K."/>
            <person name="Yang L."/>
            <person name="Pan H."/>
            <person name="Jiang H."/>
            <person name="Wei Q."/>
            <person name="Fang M."/>
            <person name="Yu H."/>
            <person name="Zhu C."/>
            <person name="Cai Y."/>
            <person name="He Y."/>
            <person name="Gan X."/>
            <person name="Zeng H."/>
            <person name="Yu D."/>
            <person name="Zhu Y."/>
            <person name="Jiang H."/>
            <person name="Qiu Q."/>
            <person name="Yang H."/>
            <person name="Zhang Y.E."/>
            <person name="Wang W."/>
            <person name="Zhu M."/>
            <person name="He S."/>
            <person name="Zhang G."/>
        </authorList>
    </citation>
    <scope>NUCLEOTIDE SEQUENCE [LARGE SCALE GENOMIC DNA]</scope>
    <source>
        <strain evidence="17">Bchr_013</strain>
    </source>
</reference>
<dbReference type="EC" id="3.1.4.12" evidence="5"/>
<keyword evidence="6 15" id="KW-0812">Transmembrane</keyword>
<evidence type="ECO:0000256" key="15">
    <source>
        <dbReference type="SAM" id="Phobius"/>
    </source>
</evidence>
<feature type="compositionally biased region" description="Basic and acidic residues" evidence="14">
    <location>
        <begin position="504"/>
        <end position="522"/>
    </location>
</feature>
<evidence type="ECO:0000256" key="1">
    <source>
        <dbReference type="ARBA" id="ARBA00004141"/>
    </source>
</evidence>
<feature type="compositionally biased region" description="Basic residues" evidence="14">
    <location>
        <begin position="526"/>
        <end position="535"/>
    </location>
</feature>
<dbReference type="PANTHER" id="PTHR16320">
    <property type="entry name" value="SPHINGOMYELINASE FAMILY MEMBER"/>
    <property type="match status" value="1"/>
</dbReference>
<feature type="transmembrane region" description="Helical" evidence="15">
    <location>
        <begin position="302"/>
        <end position="321"/>
    </location>
</feature>
<gene>
    <name evidence="17" type="primary">Smpd2</name>
    <name evidence="17" type="ORF">GTO96_0015402</name>
</gene>
<comment type="pathway">
    <text evidence="3">Sphingolipid metabolism.</text>
</comment>
<evidence type="ECO:0000256" key="8">
    <source>
        <dbReference type="ARBA" id="ARBA00022801"/>
    </source>
</evidence>
<evidence type="ECO:0000256" key="9">
    <source>
        <dbReference type="ARBA" id="ARBA00022842"/>
    </source>
</evidence>
<keyword evidence="12" id="KW-0443">Lipid metabolism</keyword>
<proteinExistence type="inferred from homology"/>
<evidence type="ECO:0000256" key="5">
    <source>
        <dbReference type="ARBA" id="ARBA00012369"/>
    </source>
</evidence>
<keyword evidence="10" id="KW-0746">Sphingolipid metabolism</keyword>
<feature type="non-terminal residue" evidence="17">
    <location>
        <position position="535"/>
    </location>
</feature>
<sequence>MIADLLKEEDFDLILLQEVYSEKDYLFLKRALSHCNPHSHYFKSGVIGSGLALFSKHKLLDVFLYRYSVNGFPYKAFHGDWFAGKAVGMVVVNIGGMVAHVYITHLHAEYSRENDAYLPHRVAQTWELVQFLRLTSAAADLIILGGDLNMHPSDLGIRLLRGYTGLVDCYHATQNFQGCPDGATYIPQNPFTSKSELETFPNGIRIDYILFKGSATLAAKCDSFSTTMGCVPGQPFPYSDHEALSAMLLAQRQQKKQEEEEAMASSELLANLIDTMNEARTEVKVGLHHVEGMRHTAMRMGIMGLALLLLEMLIALVPWLAVSTEQGFPRATFYLLGSLSLVTLVLTGVLYIFYSTQVKALHSTEEQMRLAVLRLQEQVTSRGPHSRDLAPPEDLEKQGTGRGAISTPRCKMAALQDCMGTMELGSHPVGTHGHCQGLPGWFQSHWLQHFRHTSKCCWNRNQVHSKCFQVPMQHFHHTRRWCRKVIREHLEHIQVHYKRGRLSPLREPESGGRGQNLRERSGGGKGKQRKRNRKD</sequence>
<dbReference type="Proteomes" id="UP000886611">
    <property type="component" value="Unassembled WGS sequence"/>
</dbReference>
<evidence type="ECO:0000256" key="6">
    <source>
        <dbReference type="ARBA" id="ARBA00022692"/>
    </source>
</evidence>
<feature type="compositionally biased region" description="Basic and acidic residues" evidence="14">
    <location>
        <begin position="385"/>
        <end position="399"/>
    </location>
</feature>
<evidence type="ECO:0000256" key="13">
    <source>
        <dbReference type="ARBA" id="ARBA00023136"/>
    </source>
</evidence>
<dbReference type="GO" id="GO:0006665">
    <property type="term" value="P:sphingolipid metabolic process"/>
    <property type="evidence" value="ECO:0007669"/>
    <property type="project" value="UniProtKB-KW"/>
</dbReference>
<comment type="caution">
    <text evidence="17">The sequence shown here is derived from an EMBL/GenBank/DDBJ whole genome shotgun (WGS) entry which is preliminary data.</text>
</comment>
<evidence type="ECO:0000256" key="7">
    <source>
        <dbReference type="ARBA" id="ARBA00022723"/>
    </source>
</evidence>
<keyword evidence="7" id="KW-0479">Metal-binding</keyword>
<dbReference type="SUPFAM" id="SSF56219">
    <property type="entry name" value="DNase I-like"/>
    <property type="match status" value="1"/>
</dbReference>
<dbReference type="GO" id="GO:0004767">
    <property type="term" value="F:sphingomyelin phosphodiesterase activity"/>
    <property type="evidence" value="ECO:0007669"/>
    <property type="project" value="UniProtKB-EC"/>
</dbReference>
<evidence type="ECO:0000256" key="3">
    <source>
        <dbReference type="ARBA" id="ARBA00004991"/>
    </source>
</evidence>
<comment type="similarity">
    <text evidence="4">Belongs to the neutral sphingomyelinase family.</text>
</comment>
<evidence type="ECO:0000256" key="14">
    <source>
        <dbReference type="SAM" id="MobiDB-lite"/>
    </source>
</evidence>
<organism evidence="17 18">
    <name type="scientific">Polypterus senegalus</name>
    <name type="common">Senegal bichir</name>
    <dbReference type="NCBI Taxonomy" id="55291"/>
    <lineage>
        <taxon>Eukaryota</taxon>
        <taxon>Metazoa</taxon>
        <taxon>Chordata</taxon>
        <taxon>Craniata</taxon>
        <taxon>Vertebrata</taxon>
        <taxon>Euteleostomi</taxon>
        <taxon>Actinopterygii</taxon>
        <taxon>Polypteriformes</taxon>
        <taxon>Polypteridae</taxon>
        <taxon>Polypterus</taxon>
    </lineage>
</organism>
<dbReference type="Pfam" id="PF03372">
    <property type="entry name" value="Exo_endo_phos"/>
    <property type="match status" value="1"/>
</dbReference>
<comment type="subcellular location">
    <subcellularLocation>
        <location evidence="1">Membrane</location>
        <topology evidence="1">Multi-pass membrane protein</topology>
    </subcellularLocation>
</comment>
<keyword evidence="8" id="KW-0378">Hydrolase</keyword>
<dbReference type="InterPro" id="IPR038772">
    <property type="entry name" value="Sph/SMPD2-like"/>
</dbReference>
<feature type="region of interest" description="Disordered" evidence="14">
    <location>
        <begin position="382"/>
        <end position="404"/>
    </location>
</feature>
<evidence type="ECO:0000256" key="11">
    <source>
        <dbReference type="ARBA" id="ARBA00022989"/>
    </source>
</evidence>
<protein>
    <recommendedName>
        <fullName evidence="5">sphingomyelin phosphodiesterase</fullName>
        <ecNumber evidence="5">3.1.4.12</ecNumber>
    </recommendedName>
</protein>
<feature type="transmembrane region" description="Helical" evidence="15">
    <location>
        <begin position="333"/>
        <end position="354"/>
    </location>
</feature>
<name>A0A8X8BVS7_POLSE</name>
<evidence type="ECO:0000256" key="12">
    <source>
        <dbReference type="ARBA" id="ARBA00023098"/>
    </source>
</evidence>
<accession>A0A8X8BVS7</accession>
<feature type="region of interest" description="Disordered" evidence="14">
    <location>
        <begin position="501"/>
        <end position="535"/>
    </location>
</feature>
<dbReference type="InterPro" id="IPR005135">
    <property type="entry name" value="Endo/exonuclease/phosphatase"/>
</dbReference>